<dbReference type="Proteomes" id="UP000034489">
    <property type="component" value="Unassembled WGS sequence"/>
</dbReference>
<dbReference type="GO" id="GO:0003676">
    <property type="term" value="F:nucleic acid binding"/>
    <property type="evidence" value="ECO:0007669"/>
    <property type="project" value="InterPro"/>
</dbReference>
<dbReference type="SMART" id="SM00507">
    <property type="entry name" value="HNHc"/>
    <property type="match status" value="1"/>
</dbReference>
<sequence length="155" mass="18179">MPWIKCKICSKEFYAKPRHIKIGWGKYCSNTCKFKGQENGKIVKCNNCGKELYRRPKDFLKSTSNLFFCNRSCHAIWRNKNVRIGENHPNWLTGASTYRKLLLQHTKELMCQNCNFSDERALVVHHKDSNRNNNVLSNLELLCRNCHHIKHVLGS</sequence>
<name>A0A0G0RY63_9BACT</name>
<proteinExistence type="predicted"/>
<feature type="domain" description="HNH nuclease" evidence="1">
    <location>
        <begin position="97"/>
        <end position="148"/>
    </location>
</feature>
<accession>A0A0G0RY63</accession>
<gene>
    <name evidence="2" type="ORF">UT92_C0011G0002</name>
</gene>
<dbReference type="AlphaFoldDB" id="A0A0G0RY63"/>
<evidence type="ECO:0000259" key="1">
    <source>
        <dbReference type="SMART" id="SM00507"/>
    </source>
</evidence>
<reference evidence="2 3" key="1">
    <citation type="journal article" date="2015" name="Nature">
        <title>rRNA introns, odd ribosomes, and small enigmatic genomes across a large radiation of phyla.</title>
        <authorList>
            <person name="Brown C.T."/>
            <person name="Hug L.A."/>
            <person name="Thomas B.C."/>
            <person name="Sharon I."/>
            <person name="Castelle C.J."/>
            <person name="Singh A."/>
            <person name="Wilkins M.J."/>
            <person name="Williams K.H."/>
            <person name="Banfield J.F."/>
        </authorList>
    </citation>
    <scope>NUCLEOTIDE SEQUENCE [LARGE SCALE GENOMIC DNA]</scope>
</reference>
<protein>
    <recommendedName>
        <fullName evidence="1">HNH nuclease domain-containing protein</fullName>
    </recommendedName>
</protein>
<dbReference type="GO" id="GO:0004519">
    <property type="term" value="F:endonuclease activity"/>
    <property type="evidence" value="ECO:0007669"/>
    <property type="project" value="InterPro"/>
</dbReference>
<dbReference type="GO" id="GO:0008270">
    <property type="term" value="F:zinc ion binding"/>
    <property type="evidence" value="ECO:0007669"/>
    <property type="project" value="InterPro"/>
</dbReference>
<dbReference type="EMBL" id="LBYQ01000011">
    <property type="protein sequence ID" value="KKR54891.1"/>
    <property type="molecule type" value="Genomic_DNA"/>
</dbReference>
<organism evidence="2 3">
    <name type="scientific">Candidatus Curtissbacteria bacterium GW2011_GWA1_40_24</name>
    <dbReference type="NCBI Taxonomy" id="1618406"/>
    <lineage>
        <taxon>Bacteria</taxon>
        <taxon>Candidatus Curtissiibacteriota</taxon>
    </lineage>
</organism>
<dbReference type="InterPro" id="IPR002711">
    <property type="entry name" value="HNH"/>
</dbReference>
<dbReference type="Pfam" id="PF01844">
    <property type="entry name" value="HNH"/>
    <property type="match status" value="1"/>
</dbReference>
<dbReference type="InterPro" id="IPR003615">
    <property type="entry name" value="HNH_nuc"/>
</dbReference>
<dbReference type="CDD" id="cd00085">
    <property type="entry name" value="HNHc"/>
    <property type="match status" value="1"/>
</dbReference>
<comment type="caution">
    <text evidence="2">The sequence shown here is derived from an EMBL/GenBank/DDBJ whole genome shotgun (WGS) entry which is preliminary data.</text>
</comment>
<evidence type="ECO:0000313" key="3">
    <source>
        <dbReference type="Proteomes" id="UP000034489"/>
    </source>
</evidence>
<evidence type="ECO:0000313" key="2">
    <source>
        <dbReference type="EMBL" id="KKR54891.1"/>
    </source>
</evidence>